<feature type="compositionally biased region" description="Polar residues" evidence="11">
    <location>
        <begin position="1090"/>
        <end position="1117"/>
    </location>
</feature>
<dbReference type="SMART" id="SM00503">
    <property type="entry name" value="SynN"/>
    <property type="match status" value="1"/>
</dbReference>
<dbReference type="CDD" id="cd15848">
    <property type="entry name" value="SNARE_syntaxin1-like"/>
    <property type="match status" value="1"/>
</dbReference>
<dbReference type="SMART" id="SM01030">
    <property type="entry name" value="BHD_1"/>
    <property type="match status" value="1"/>
</dbReference>
<sequence length="1499" mass="167718">MERSPRRSHHLLLHHPTFQEHDSIAMEENIQGQQPASHNGPQEPRLEDLNLPCSSQEEEGNSEDPISPTPSIQEGGKNNVDVVSPGIRIVSIVGIMDKDGINVDDVVYEVYSVMESTVDVGRGVEVNVDRTEVVEVTAEWGYGYMQVDRLEMTLYVAKVIMNDLLSKSFSREKDNSYESIDIEMGGMDPEKNLAPFFSEVGFMKTEMEQIKQLLVKLKEANEESKTVHKAQAMKALRERMQKDVEQVLRKAKFIKGKLEQLDKANEVSRSVAGCEAGSSTDRTRNGYHQWPQKFSQEFDGGISEAQRGGCPTSIRRRLREVTGQRADEDTIEQIIQTGESENMLQRAIEEQGRGQIIDVINEIQERHDAVKDIEKNLLELHQLFLDMSVLVQAQGEEIDNIEAHVGAASSFVQRGTVKLAQAKKLQKNTRNLRVLQVIISLHVTGEFCNHSVTYRQPITITSDHLVTPEKPVNLVDASRKDVGKLLERVGDRRALARKKKENTAIHNGSRSLGRKKQNSAIQGENAMFYQRQSCETNFHTLPSCGMIARTKLDFEPSIKGNDENHTKNNSAERHEDQNALNESEDDIDKEEFDWEDGNVMPCVGSIHGHPRQWSEEITIELEDDDTSMHGRKRSLRRATARDKEFAEVVHKVHLLCLIGRGMLIDAACNDSLIQASLYSLLPSKLLNLGKEHKLTANTLTDFVKWFQNIFHVQSSDEGSSQPEDRRTFIAKLCHAIECRAGTREEVAALSVALLRALGLSTRYVSVLDVAPLKPDAESLEASADWNSDSDSEDGQKLLHMNSTKTTIASLGQVLARCPYQVSTQNTAISNGGSESQVRRGRGSKKSCDNRDSVPEKRTSETAYPRVQLADGEQKATVTQHENSVAINSEGQDKGVKRKGDLEFEMELAMAISATATEAQRDSRSKNNMISNDISDRVQADMFASTSEGGQESKKPRISAQQKSTAVWSRKLAPCFHWAEVYCEGETFSGRWVHVDAANGIIDGESKVEEAVASCKRPLCYVLAFAGNGAKDVTCRYVTKWSTIVPQRVSSPWWEVTMAPLKELEAVGTAEALDIKTSKENAFQSSISAETSIPATSHHGNNTIGSQGSTNLDSSQVCDMSARSPETPGQRVHVTDRNSLEDMELETRTFTEPLPTNQQAYKNHHLYALERWLTKYQTLYPTGPVLGYCAGKPVYPRTCVQNLHTAERWLREGLQVKKGEAPAKILEPSRNRARRSDAEATNLEEGCSEGRTVALFGRWQTEPLKFPSAINGIVPKNERGQVDVWSEKCLPPGTVHLRMPRLVPIAKKLGIDFAPAMVGFEFRNGRSVPIFEGIVVCKEFRNTILQAYSEEEEIREIEEKKRNEHQAISRWNQLLRSIATRQRLRNDYQETHSNTSKLSVPSTVEYMECVASTSTDGANNAADVKRDDIMQVSGTCIDAPSLGQEKDDLARIDETIKYSKTVSVHNHVHLFPNENKTYDEDGAIWTKRCPCGFSIQVEEM</sequence>
<name>A0AA38LD04_TAXCH</name>
<dbReference type="GO" id="GO:0016192">
    <property type="term" value="P:vesicle-mediated transport"/>
    <property type="evidence" value="ECO:0007669"/>
    <property type="project" value="InterPro"/>
</dbReference>
<dbReference type="SUPFAM" id="SSF47661">
    <property type="entry name" value="t-snare proteins"/>
    <property type="match status" value="1"/>
</dbReference>
<comment type="similarity">
    <text evidence="2 9">Belongs to the syntaxin family.</text>
</comment>
<feature type="region of interest" description="Disordered" evidence="11">
    <location>
        <begin position="497"/>
        <end position="518"/>
    </location>
</feature>
<dbReference type="FunFam" id="1.20.5.110:FF:000008">
    <property type="entry name" value="Syntaxin 132"/>
    <property type="match status" value="1"/>
</dbReference>
<dbReference type="InterPro" id="IPR010989">
    <property type="entry name" value="SNARE"/>
</dbReference>
<keyword evidence="7" id="KW-0234">DNA repair</keyword>
<dbReference type="Gene3D" id="2.20.20.110">
    <property type="entry name" value="Rad4, beta-hairpin domain BHD1"/>
    <property type="match status" value="1"/>
</dbReference>
<feature type="compositionally biased region" description="Basic and acidic residues" evidence="11">
    <location>
        <begin position="845"/>
        <end position="859"/>
    </location>
</feature>
<dbReference type="GO" id="GO:0016020">
    <property type="term" value="C:membrane"/>
    <property type="evidence" value="ECO:0007669"/>
    <property type="project" value="InterPro"/>
</dbReference>
<dbReference type="Pfam" id="PF10403">
    <property type="entry name" value="BHD_1"/>
    <property type="match status" value="1"/>
</dbReference>
<dbReference type="Gene3D" id="1.20.5.110">
    <property type="match status" value="1"/>
</dbReference>
<comment type="caution">
    <text evidence="13">The sequence shown here is derived from an EMBL/GenBank/DDBJ whole genome shotgun (WGS) entry which is preliminary data.</text>
</comment>
<evidence type="ECO:0000256" key="9">
    <source>
        <dbReference type="RuleBase" id="RU003858"/>
    </source>
</evidence>
<dbReference type="PROSITE" id="PS50192">
    <property type="entry name" value="T_SNARE"/>
    <property type="match status" value="1"/>
</dbReference>
<dbReference type="InterPro" id="IPR018328">
    <property type="entry name" value="Rad4_beta-hairpin_dom3"/>
</dbReference>
<dbReference type="SMART" id="SM01032">
    <property type="entry name" value="BHD_3"/>
    <property type="match status" value="1"/>
</dbReference>
<evidence type="ECO:0000259" key="12">
    <source>
        <dbReference type="PROSITE" id="PS50192"/>
    </source>
</evidence>
<dbReference type="InterPro" id="IPR018325">
    <property type="entry name" value="Rad4/PNGase_transGLS-fold"/>
</dbReference>
<dbReference type="InterPro" id="IPR006011">
    <property type="entry name" value="Syntaxin_N"/>
</dbReference>
<dbReference type="InterPro" id="IPR006012">
    <property type="entry name" value="Syntaxin/epimorphin_CS"/>
</dbReference>
<feature type="region of interest" description="Disordered" evidence="11">
    <location>
        <begin position="1"/>
        <end position="79"/>
    </location>
</feature>
<feature type="compositionally biased region" description="Basic residues" evidence="11">
    <location>
        <begin position="1"/>
        <end position="13"/>
    </location>
</feature>
<evidence type="ECO:0000256" key="1">
    <source>
        <dbReference type="ARBA" id="ARBA00004123"/>
    </source>
</evidence>
<evidence type="ECO:0000256" key="6">
    <source>
        <dbReference type="ARBA" id="ARBA00022927"/>
    </source>
</evidence>
<dbReference type="GO" id="GO:0003697">
    <property type="term" value="F:single-stranded DNA binding"/>
    <property type="evidence" value="ECO:0007669"/>
    <property type="project" value="TreeGrafter"/>
</dbReference>
<evidence type="ECO:0000256" key="5">
    <source>
        <dbReference type="ARBA" id="ARBA00022763"/>
    </source>
</evidence>
<dbReference type="InterPro" id="IPR000727">
    <property type="entry name" value="T_SNARE_dom"/>
</dbReference>
<dbReference type="Gene3D" id="3.30.70.2460">
    <property type="entry name" value="Rad4, beta-hairpin domain BHD3"/>
    <property type="match status" value="1"/>
</dbReference>
<evidence type="ECO:0000256" key="8">
    <source>
        <dbReference type="ARBA" id="ARBA00023242"/>
    </source>
</evidence>
<dbReference type="GO" id="GO:0005737">
    <property type="term" value="C:cytoplasm"/>
    <property type="evidence" value="ECO:0007669"/>
    <property type="project" value="TreeGrafter"/>
</dbReference>
<organism evidence="13 14">
    <name type="scientific">Taxus chinensis</name>
    <name type="common">Chinese yew</name>
    <name type="synonym">Taxus wallichiana var. chinensis</name>
    <dbReference type="NCBI Taxonomy" id="29808"/>
    <lineage>
        <taxon>Eukaryota</taxon>
        <taxon>Viridiplantae</taxon>
        <taxon>Streptophyta</taxon>
        <taxon>Embryophyta</taxon>
        <taxon>Tracheophyta</taxon>
        <taxon>Spermatophyta</taxon>
        <taxon>Pinopsida</taxon>
        <taxon>Pinidae</taxon>
        <taxon>Conifers II</taxon>
        <taxon>Cupressales</taxon>
        <taxon>Taxaceae</taxon>
        <taxon>Taxus</taxon>
    </lineage>
</organism>
<dbReference type="PANTHER" id="PTHR12135">
    <property type="entry name" value="DNA REPAIR PROTEIN XP-C / RAD4"/>
    <property type="match status" value="1"/>
</dbReference>
<keyword evidence="6" id="KW-0653">Protein transport</keyword>
<proteinExistence type="inferred from homology"/>
<dbReference type="SMART" id="SM00397">
    <property type="entry name" value="t_SNARE"/>
    <property type="match status" value="1"/>
</dbReference>
<feature type="region of interest" description="Disordered" evidence="11">
    <location>
        <begin position="825"/>
        <end position="879"/>
    </location>
</feature>
<dbReference type="PANTHER" id="PTHR12135:SF0">
    <property type="entry name" value="DNA REPAIR PROTEIN COMPLEMENTING XP-C CELLS"/>
    <property type="match status" value="1"/>
</dbReference>
<dbReference type="SUPFAM" id="SSF54001">
    <property type="entry name" value="Cysteine proteinases"/>
    <property type="match status" value="1"/>
</dbReference>
<dbReference type="PROSITE" id="PS00914">
    <property type="entry name" value="SYNTAXIN"/>
    <property type="match status" value="1"/>
</dbReference>
<feature type="coiled-coil region" evidence="10">
    <location>
        <begin position="203"/>
        <end position="264"/>
    </location>
</feature>
<evidence type="ECO:0000256" key="11">
    <source>
        <dbReference type="SAM" id="MobiDB-lite"/>
    </source>
</evidence>
<dbReference type="Pfam" id="PF10405">
    <property type="entry name" value="BHD_3"/>
    <property type="match status" value="1"/>
</dbReference>
<evidence type="ECO:0000256" key="7">
    <source>
        <dbReference type="ARBA" id="ARBA00023204"/>
    </source>
</evidence>
<dbReference type="FunFam" id="3.30.70.2460:FF:000001">
    <property type="entry name" value="DNA repair protein Rad4 family"/>
    <property type="match status" value="1"/>
</dbReference>
<dbReference type="InterPro" id="IPR036985">
    <property type="entry name" value="Transglutaminase-like_sf"/>
</dbReference>
<dbReference type="Pfam" id="PF05739">
    <property type="entry name" value="SNARE"/>
    <property type="match status" value="1"/>
</dbReference>
<dbReference type="SMART" id="SM01031">
    <property type="entry name" value="BHD_2"/>
    <property type="match status" value="1"/>
</dbReference>
<dbReference type="GO" id="GO:0003684">
    <property type="term" value="F:damaged DNA binding"/>
    <property type="evidence" value="ECO:0007669"/>
    <property type="project" value="InterPro"/>
</dbReference>
<keyword evidence="10" id="KW-0175">Coiled coil</keyword>
<evidence type="ECO:0000256" key="4">
    <source>
        <dbReference type="ARBA" id="ARBA00022448"/>
    </source>
</evidence>
<keyword evidence="4" id="KW-0813">Transport</keyword>
<dbReference type="Pfam" id="PF00804">
    <property type="entry name" value="Syntaxin"/>
    <property type="match status" value="1"/>
</dbReference>
<dbReference type="Proteomes" id="UP000824469">
    <property type="component" value="Unassembled WGS sequence"/>
</dbReference>
<dbReference type="InterPro" id="IPR018326">
    <property type="entry name" value="Rad4_beta-hairpin_dom1"/>
</dbReference>
<keyword evidence="5" id="KW-0227">DNA damage</keyword>
<dbReference type="InterPro" id="IPR042488">
    <property type="entry name" value="Rad4_BHD3_sf"/>
</dbReference>
<accession>A0AA38LD04</accession>
<dbReference type="GO" id="GO:0005484">
    <property type="term" value="F:SNAP receptor activity"/>
    <property type="evidence" value="ECO:0007669"/>
    <property type="project" value="InterPro"/>
</dbReference>
<feature type="compositionally biased region" description="Polar residues" evidence="11">
    <location>
        <begin position="825"/>
        <end position="835"/>
    </location>
</feature>
<reference evidence="13 14" key="1">
    <citation type="journal article" date="2021" name="Nat. Plants">
        <title>The Taxus genome provides insights into paclitaxel biosynthesis.</title>
        <authorList>
            <person name="Xiong X."/>
            <person name="Gou J."/>
            <person name="Liao Q."/>
            <person name="Li Y."/>
            <person name="Zhou Q."/>
            <person name="Bi G."/>
            <person name="Li C."/>
            <person name="Du R."/>
            <person name="Wang X."/>
            <person name="Sun T."/>
            <person name="Guo L."/>
            <person name="Liang H."/>
            <person name="Lu P."/>
            <person name="Wu Y."/>
            <person name="Zhang Z."/>
            <person name="Ro D.K."/>
            <person name="Shang Y."/>
            <person name="Huang S."/>
            <person name="Yan J."/>
        </authorList>
    </citation>
    <scope>NUCLEOTIDE SEQUENCE [LARGE SCALE GENOMIC DNA]</scope>
    <source>
        <strain evidence="13">Ta-2019</strain>
    </source>
</reference>
<evidence type="ECO:0000256" key="10">
    <source>
        <dbReference type="SAM" id="Coils"/>
    </source>
</evidence>
<evidence type="ECO:0000256" key="2">
    <source>
        <dbReference type="ARBA" id="ARBA00009063"/>
    </source>
</evidence>
<dbReference type="InterPro" id="IPR004583">
    <property type="entry name" value="DNA_repair_Rad4"/>
</dbReference>
<feature type="region of interest" description="Disordered" evidence="11">
    <location>
        <begin position="1090"/>
        <end position="1137"/>
    </location>
</feature>
<evidence type="ECO:0000313" key="13">
    <source>
        <dbReference type="EMBL" id="KAH9315907.1"/>
    </source>
</evidence>
<protein>
    <recommendedName>
        <fullName evidence="12">t-SNARE coiled-coil homology domain-containing protein</fullName>
    </recommendedName>
</protein>
<keyword evidence="14" id="KW-1185">Reference proteome</keyword>
<dbReference type="GO" id="GO:0006886">
    <property type="term" value="P:intracellular protein transport"/>
    <property type="evidence" value="ECO:0007669"/>
    <property type="project" value="InterPro"/>
</dbReference>
<feature type="compositionally biased region" description="Basic and acidic residues" evidence="11">
    <location>
        <begin position="556"/>
        <end position="577"/>
    </location>
</feature>
<gene>
    <name evidence="13" type="ORF">KI387_024534</name>
</gene>
<dbReference type="Gene3D" id="3.90.260.10">
    <property type="entry name" value="Transglutaminase-like"/>
    <property type="match status" value="1"/>
</dbReference>
<evidence type="ECO:0000256" key="3">
    <source>
        <dbReference type="ARBA" id="ARBA00009525"/>
    </source>
</evidence>
<comment type="subcellular location">
    <subcellularLocation>
        <location evidence="1">Nucleus</location>
    </subcellularLocation>
</comment>
<dbReference type="GO" id="GO:0006298">
    <property type="term" value="P:mismatch repair"/>
    <property type="evidence" value="ECO:0007669"/>
    <property type="project" value="TreeGrafter"/>
</dbReference>
<dbReference type="GO" id="GO:0071942">
    <property type="term" value="C:XPC complex"/>
    <property type="evidence" value="ECO:0007669"/>
    <property type="project" value="TreeGrafter"/>
</dbReference>
<feature type="domain" description="T-SNARE coiled-coil homology" evidence="12">
    <location>
        <begin position="360"/>
        <end position="422"/>
    </location>
</feature>
<dbReference type="GO" id="GO:0006289">
    <property type="term" value="P:nucleotide-excision repair"/>
    <property type="evidence" value="ECO:0007669"/>
    <property type="project" value="InterPro"/>
</dbReference>
<dbReference type="EMBL" id="JAHRHJ020000005">
    <property type="protein sequence ID" value="KAH9315907.1"/>
    <property type="molecule type" value="Genomic_DNA"/>
</dbReference>
<dbReference type="InterPro" id="IPR018327">
    <property type="entry name" value="BHD_2"/>
</dbReference>
<feature type="compositionally biased region" description="Polar residues" evidence="11">
    <location>
        <begin position="30"/>
        <end position="40"/>
    </location>
</feature>
<evidence type="ECO:0000313" key="14">
    <source>
        <dbReference type="Proteomes" id="UP000824469"/>
    </source>
</evidence>
<comment type="similarity">
    <text evidence="3">Belongs to the XPC family.</text>
</comment>
<dbReference type="Gene3D" id="1.20.58.70">
    <property type="match status" value="1"/>
</dbReference>
<dbReference type="InterPro" id="IPR038765">
    <property type="entry name" value="Papain-like_cys_pep_sf"/>
</dbReference>
<dbReference type="Pfam" id="PF03835">
    <property type="entry name" value="Rad4"/>
    <property type="match status" value="1"/>
</dbReference>
<dbReference type="Pfam" id="PF10404">
    <property type="entry name" value="BHD_2"/>
    <property type="match status" value="1"/>
</dbReference>
<dbReference type="GO" id="GO:0000111">
    <property type="term" value="C:nucleotide-excision repair factor 2 complex"/>
    <property type="evidence" value="ECO:0007669"/>
    <property type="project" value="TreeGrafter"/>
</dbReference>
<feature type="region of interest" description="Disordered" evidence="11">
    <location>
        <begin position="556"/>
        <end position="586"/>
    </location>
</feature>
<keyword evidence="8" id="KW-0539">Nucleus</keyword>